<evidence type="ECO:0000313" key="2">
    <source>
        <dbReference type="RefSeq" id="XP_009760559.1"/>
    </source>
</evidence>
<proteinExistence type="predicted"/>
<keyword evidence="1" id="KW-1185">Reference proteome</keyword>
<name>A0A1U7VE22_NICSY</name>
<protein>
    <submittedName>
        <fullName evidence="2">Uncharacterized protein LOC104212889</fullName>
    </submittedName>
</protein>
<organism evidence="1 2">
    <name type="scientific">Nicotiana sylvestris</name>
    <name type="common">Wood tobacco</name>
    <name type="synonym">South American tobacco</name>
    <dbReference type="NCBI Taxonomy" id="4096"/>
    <lineage>
        <taxon>Eukaryota</taxon>
        <taxon>Viridiplantae</taxon>
        <taxon>Streptophyta</taxon>
        <taxon>Embryophyta</taxon>
        <taxon>Tracheophyta</taxon>
        <taxon>Spermatophyta</taxon>
        <taxon>Magnoliopsida</taxon>
        <taxon>eudicotyledons</taxon>
        <taxon>Gunneridae</taxon>
        <taxon>Pentapetalae</taxon>
        <taxon>asterids</taxon>
        <taxon>lamiids</taxon>
        <taxon>Solanales</taxon>
        <taxon>Solanaceae</taxon>
        <taxon>Nicotianoideae</taxon>
        <taxon>Nicotianeae</taxon>
        <taxon>Nicotiana</taxon>
    </lineage>
</organism>
<dbReference type="AlphaFoldDB" id="A0A1U7VE22"/>
<reference evidence="1" key="1">
    <citation type="journal article" date="2013" name="Genome Biol.">
        <title>Reference genomes and transcriptomes of Nicotiana sylvestris and Nicotiana tomentosiformis.</title>
        <authorList>
            <person name="Sierro N."/>
            <person name="Battey J.N."/>
            <person name="Ouadi S."/>
            <person name="Bovet L."/>
            <person name="Goepfert S."/>
            <person name="Bakaher N."/>
            <person name="Peitsch M.C."/>
            <person name="Ivanov N.V."/>
        </authorList>
    </citation>
    <scope>NUCLEOTIDE SEQUENCE [LARGE SCALE GENOMIC DNA]</scope>
</reference>
<dbReference type="Proteomes" id="UP000189701">
    <property type="component" value="Unplaced"/>
</dbReference>
<reference evidence="2" key="2">
    <citation type="submission" date="2025-08" db="UniProtKB">
        <authorList>
            <consortium name="RefSeq"/>
        </authorList>
    </citation>
    <scope>IDENTIFICATION</scope>
    <source>
        <tissue evidence="2">Leaf</tissue>
    </source>
</reference>
<feature type="non-terminal residue" evidence="2">
    <location>
        <position position="184"/>
    </location>
</feature>
<gene>
    <name evidence="2" type="primary">LOC104212889</name>
</gene>
<dbReference type="RefSeq" id="XP_009760559.1">
    <property type="nucleotide sequence ID" value="XM_009762257.1"/>
</dbReference>
<evidence type="ECO:0000313" key="1">
    <source>
        <dbReference type="Proteomes" id="UP000189701"/>
    </source>
</evidence>
<accession>A0A1U7VE22</accession>
<sequence>SEPPALQSVPIVREFPEVFPDDLPGLPPERIIDFANDGIRLDKTEEGDITAYALAQSSLVAHVKAKQDEDPYLVKLKEGVRSKEITPFTLGSDGVLKLNDRLCVPDLDGLRKAIMEEAHSSRPTDKVRAFPTSKDDRLRRAVCAVVHKRNSPIACYQASIGMAPYEALYERRCRSPVGWFEPAE</sequence>
<feature type="non-terminal residue" evidence="2">
    <location>
        <position position="1"/>
    </location>
</feature>